<name>A0A2U2PAQ8_9SPHI</name>
<evidence type="ECO:0000313" key="3">
    <source>
        <dbReference type="Proteomes" id="UP000245647"/>
    </source>
</evidence>
<evidence type="ECO:0000256" key="1">
    <source>
        <dbReference type="SAM" id="MobiDB-lite"/>
    </source>
</evidence>
<feature type="compositionally biased region" description="Basic and acidic residues" evidence="1">
    <location>
        <begin position="44"/>
        <end position="59"/>
    </location>
</feature>
<protein>
    <submittedName>
        <fullName evidence="2">Uncharacterized protein</fullName>
    </submittedName>
</protein>
<dbReference type="EMBL" id="QEAS01000024">
    <property type="protein sequence ID" value="PWG78477.1"/>
    <property type="molecule type" value="Genomic_DNA"/>
</dbReference>
<dbReference type="RefSeq" id="WP_109417934.1">
    <property type="nucleotide sequence ID" value="NZ_QEAS01000024.1"/>
</dbReference>
<proteinExistence type="predicted"/>
<organism evidence="2 3">
    <name type="scientific">Pararcticibacter amylolyticus</name>
    <dbReference type="NCBI Taxonomy" id="2173175"/>
    <lineage>
        <taxon>Bacteria</taxon>
        <taxon>Pseudomonadati</taxon>
        <taxon>Bacteroidota</taxon>
        <taxon>Sphingobacteriia</taxon>
        <taxon>Sphingobacteriales</taxon>
        <taxon>Sphingobacteriaceae</taxon>
        <taxon>Pararcticibacter</taxon>
    </lineage>
</organism>
<dbReference type="Proteomes" id="UP000245647">
    <property type="component" value="Unassembled WGS sequence"/>
</dbReference>
<keyword evidence="3" id="KW-1185">Reference proteome</keyword>
<comment type="caution">
    <text evidence="2">The sequence shown here is derived from an EMBL/GenBank/DDBJ whole genome shotgun (WGS) entry which is preliminary data.</text>
</comment>
<feature type="region of interest" description="Disordered" evidence="1">
    <location>
        <begin position="1"/>
        <end position="59"/>
    </location>
</feature>
<reference evidence="2 3" key="1">
    <citation type="submission" date="2018-04" db="EMBL/GenBank/DDBJ databases">
        <title>Pedobacter chongqingensis sp. nov., isolated from a rottenly hemp rope.</title>
        <authorList>
            <person name="Cai Y."/>
        </authorList>
    </citation>
    <scope>NUCLEOTIDE SEQUENCE [LARGE SCALE GENOMIC DNA]</scope>
    <source>
        <strain evidence="2 3">FJ4-8</strain>
    </source>
</reference>
<gene>
    <name evidence="2" type="ORF">DDR33_21865</name>
</gene>
<accession>A0A2U2PAQ8</accession>
<feature type="compositionally biased region" description="Basic and acidic residues" evidence="1">
    <location>
        <begin position="1"/>
        <end position="35"/>
    </location>
</feature>
<evidence type="ECO:0000313" key="2">
    <source>
        <dbReference type="EMBL" id="PWG78477.1"/>
    </source>
</evidence>
<sequence>MKTPLKEKDTKESPLTEQPLSEKDEVKAAEQRTMKAQDQSSVKGELKNRTDDKKDKAKK</sequence>
<dbReference type="AlphaFoldDB" id="A0A2U2PAQ8"/>